<gene>
    <name evidence="5" type="ORF">SD77_2056</name>
</gene>
<dbReference type="Pfam" id="PF26078">
    <property type="entry name" value="Baseplate_J_M"/>
    <property type="match status" value="1"/>
</dbReference>
<comment type="caution">
    <text evidence="5">The sequence shown here is derived from an EMBL/GenBank/DDBJ whole genome shotgun (WGS) entry which is preliminary data.</text>
</comment>
<dbReference type="RefSeq" id="WP_041113255.1">
    <property type="nucleotide sequence ID" value="NZ_JARTHD010000016.1"/>
</dbReference>
<dbReference type="Pfam" id="PF04865">
    <property type="entry name" value="Baseplate_J"/>
    <property type="match status" value="1"/>
</dbReference>
<dbReference type="Pfam" id="PF26079">
    <property type="entry name" value="Baseplate_J_C"/>
    <property type="match status" value="1"/>
</dbReference>
<reference evidence="5 6" key="1">
    <citation type="submission" date="2015-01" db="EMBL/GenBank/DDBJ databases">
        <title>Genome Assembly of Bacillus badius MTCC 1458.</title>
        <authorList>
            <person name="Verma A."/>
            <person name="Khatri I."/>
            <person name="Mual P."/>
            <person name="Subramanian S."/>
            <person name="Krishnamurthi S."/>
        </authorList>
    </citation>
    <scope>NUCLEOTIDE SEQUENCE [LARGE SCALE GENOMIC DNA]</scope>
    <source>
        <strain evidence="5 6">MTCC 1458</strain>
    </source>
</reference>
<accession>A0ABR5AXZ7</accession>
<evidence type="ECO:0000313" key="6">
    <source>
        <dbReference type="Proteomes" id="UP000031982"/>
    </source>
</evidence>
<dbReference type="InterPro" id="IPR058531">
    <property type="entry name" value="Baseplate_J_M"/>
</dbReference>
<protein>
    <submittedName>
        <fullName evidence="5">Phage-like element PBSX protein xkdT</fullName>
    </submittedName>
</protein>
<dbReference type="PANTHER" id="PTHR37829:SF3">
    <property type="entry name" value="PROTEIN JAYE-RELATED"/>
    <property type="match status" value="1"/>
</dbReference>
<evidence type="ECO:0000256" key="1">
    <source>
        <dbReference type="ARBA" id="ARBA00038087"/>
    </source>
</evidence>
<name>A0ABR5AXZ7_BACBA</name>
<evidence type="ECO:0000259" key="4">
    <source>
        <dbReference type="Pfam" id="PF26079"/>
    </source>
</evidence>
<dbReference type="PANTHER" id="PTHR37829">
    <property type="entry name" value="PHAGE-LIKE ELEMENT PBSX PROTEIN XKDT"/>
    <property type="match status" value="1"/>
</dbReference>
<dbReference type="Proteomes" id="UP000031982">
    <property type="component" value="Unassembled WGS sequence"/>
</dbReference>
<feature type="domain" description="Baseplate protein J-like barrel" evidence="2">
    <location>
        <begin position="100"/>
        <end position="176"/>
    </location>
</feature>
<dbReference type="EMBL" id="JXLP01000002">
    <property type="protein sequence ID" value="KIL79602.1"/>
    <property type="molecule type" value="Genomic_DNA"/>
</dbReference>
<keyword evidence="6" id="KW-1185">Reference proteome</keyword>
<feature type="domain" description="Baseplate J-like central" evidence="3">
    <location>
        <begin position="197"/>
        <end position="268"/>
    </location>
</feature>
<proteinExistence type="inferred from homology"/>
<dbReference type="InterPro" id="IPR058530">
    <property type="entry name" value="Baseplate_J-like_C"/>
</dbReference>
<organism evidence="5 6">
    <name type="scientific">Bacillus badius</name>
    <dbReference type="NCBI Taxonomy" id="1455"/>
    <lineage>
        <taxon>Bacteria</taxon>
        <taxon>Bacillati</taxon>
        <taxon>Bacillota</taxon>
        <taxon>Bacilli</taxon>
        <taxon>Bacillales</taxon>
        <taxon>Bacillaceae</taxon>
        <taxon>Pseudobacillus</taxon>
    </lineage>
</organism>
<sequence>MIYTLNDELAAQILMNMLDNSPSDIDKREGAPTFTALAPVSDEISLLYAELKAQEDEDFIVNEKGEITMSGYKLDNFVAMWGETRKPGGKAKGEVILKAPEPTPVPAGTQVFAPATLNVLFATDIDVIATPQGVTVPVTAIYEGADGNVSVGAITGVVGDLAEVLTVTNLTETDGGFDEESDEELASRFLNNRRNPATSGNAAHYKQWATEVPGIENAKVYPAWNGPNTVKVILLSNEGRAPTQEKVQEVAEYIDKVKPIGANVTVEACIEKPINVTATLVLTTDGDINAIKEAYTQMLTLIFKDTAFDTNIVRYSRLAALLLEQEGVLDWTSLLVNGGEANIELADNEVAVVGAVNFSVQP</sequence>
<evidence type="ECO:0000259" key="3">
    <source>
        <dbReference type="Pfam" id="PF26078"/>
    </source>
</evidence>
<comment type="similarity">
    <text evidence="1">Belongs to the Mu gp47/PBSX XkdT family.</text>
</comment>
<dbReference type="InterPro" id="IPR006949">
    <property type="entry name" value="Barrel_Baseplate_J-like"/>
</dbReference>
<evidence type="ECO:0000313" key="5">
    <source>
        <dbReference type="EMBL" id="KIL79602.1"/>
    </source>
</evidence>
<dbReference type="InterPro" id="IPR052399">
    <property type="entry name" value="Phage_Baseplate_Assmbl_Protein"/>
</dbReference>
<evidence type="ECO:0000259" key="2">
    <source>
        <dbReference type="Pfam" id="PF04865"/>
    </source>
</evidence>
<feature type="domain" description="Baseplate J-like C-terminal" evidence="4">
    <location>
        <begin position="274"/>
        <end position="359"/>
    </location>
</feature>